<keyword evidence="1" id="KW-1133">Transmembrane helix</keyword>
<dbReference type="RefSeq" id="WP_210760501.1">
    <property type="nucleotide sequence ID" value="NZ_CP060139.1"/>
</dbReference>
<dbReference type="EMBL" id="CP060139">
    <property type="protein sequence ID" value="QNR25975.1"/>
    <property type="molecule type" value="Genomic_DNA"/>
</dbReference>
<protein>
    <submittedName>
        <fullName evidence="2">Uncharacterized protein</fullName>
    </submittedName>
</protein>
<name>A0A7H0VJS7_9FLAO</name>
<reference evidence="2 3" key="1">
    <citation type="submission" date="2020-08" db="EMBL/GenBank/DDBJ databases">
        <title>Croceimicrobium hydrocarbonivorans gen. nov., sp. nov., a novel marine bacterium isolated from a bacterial consortium that degrades polyethylene terephthalate.</title>
        <authorList>
            <person name="Liu R."/>
        </authorList>
    </citation>
    <scope>NUCLEOTIDE SEQUENCE [LARGE SCALE GENOMIC DNA]</scope>
    <source>
        <strain evidence="2 3">A20-9</strain>
    </source>
</reference>
<dbReference type="AlphaFoldDB" id="A0A7H0VJS7"/>
<sequence>MSNYLIAFIPFILFYFLARMMMDRANRKLEPEKKAEMVDLFSNRSPMRYVWLALLMGGLYAVWQAELLDLNYTLAFYFAGLIVYSVFYGRKSVSLLKANNFPPDYIRAYLSATLFQWAGIAFLVFGMILVRNG</sequence>
<dbReference type="Proteomes" id="UP000516305">
    <property type="component" value="Chromosome"/>
</dbReference>
<keyword evidence="1" id="KW-0812">Transmembrane</keyword>
<gene>
    <name evidence="2" type="ORF">H4K34_09060</name>
</gene>
<feature type="transmembrane region" description="Helical" evidence="1">
    <location>
        <begin position="6"/>
        <end position="25"/>
    </location>
</feature>
<organism evidence="2 3">
    <name type="scientific">Croceimicrobium hydrocarbonivorans</name>
    <dbReference type="NCBI Taxonomy" id="2761580"/>
    <lineage>
        <taxon>Bacteria</taxon>
        <taxon>Pseudomonadati</taxon>
        <taxon>Bacteroidota</taxon>
        <taxon>Flavobacteriia</taxon>
        <taxon>Flavobacteriales</taxon>
        <taxon>Owenweeksiaceae</taxon>
        <taxon>Croceimicrobium</taxon>
    </lineage>
</organism>
<feature type="transmembrane region" description="Helical" evidence="1">
    <location>
        <begin position="70"/>
        <end position="87"/>
    </location>
</feature>
<feature type="transmembrane region" description="Helical" evidence="1">
    <location>
        <begin position="46"/>
        <end position="64"/>
    </location>
</feature>
<evidence type="ECO:0000313" key="2">
    <source>
        <dbReference type="EMBL" id="QNR25975.1"/>
    </source>
</evidence>
<evidence type="ECO:0000256" key="1">
    <source>
        <dbReference type="SAM" id="Phobius"/>
    </source>
</evidence>
<feature type="transmembrane region" description="Helical" evidence="1">
    <location>
        <begin position="108"/>
        <end position="130"/>
    </location>
</feature>
<accession>A0A7H0VJS7</accession>
<proteinExistence type="predicted"/>
<keyword evidence="3" id="KW-1185">Reference proteome</keyword>
<dbReference type="KEGG" id="chyd:H4K34_09060"/>
<keyword evidence="1" id="KW-0472">Membrane</keyword>
<evidence type="ECO:0000313" key="3">
    <source>
        <dbReference type="Proteomes" id="UP000516305"/>
    </source>
</evidence>